<evidence type="ECO:0000256" key="1">
    <source>
        <dbReference type="SAM" id="Coils"/>
    </source>
</evidence>
<dbReference type="AlphaFoldDB" id="W2C358"/>
<evidence type="ECO:0000259" key="3">
    <source>
        <dbReference type="PROSITE" id="PS50943"/>
    </source>
</evidence>
<evidence type="ECO:0000313" key="5">
    <source>
        <dbReference type="Proteomes" id="UP000018837"/>
    </source>
</evidence>
<dbReference type="PATRIC" id="fig|1411148.3.peg.2036"/>
<dbReference type="Pfam" id="PF01381">
    <property type="entry name" value="HTH_3"/>
    <property type="match status" value="1"/>
</dbReference>
<protein>
    <recommendedName>
        <fullName evidence="3">HTH cro/C1-type domain-containing protein</fullName>
    </recommendedName>
</protein>
<dbReference type="GO" id="GO:0003677">
    <property type="term" value="F:DNA binding"/>
    <property type="evidence" value="ECO:0007669"/>
    <property type="project" value="InterPro"/>
</dbReference>
<dbReference type="InterPro" id="IPR010982">
    <property type="entry name" value="Lambda_DNA-bd_dom_sf"/>
</dbReference>
<reference evidence="4 5" key="1">
    <citation type="submission" date="2013-11" db="EMBL/GenBank/DDBJ databases">
        <title>Single cell genomics of uncultured Tannerella BU063 (oral taxon 286).</title>
        <authorList>
            <person name="Beall C.J."/>
            <person name="Campbell A.G."/>
            <person name="Griffen A.L."/>
            <person name="Podar M."/>
            <person name="Leys E.J."/>
        </authorList>
    </citation>
    <scope>NUCLEOTIDE SEQUENCE [LARGE SCALE GENOMIC DNA]</scope>
    <source>
        <strain evidence="4">Cell 2</strain>
    </source>
</reference>
<comment type="caution">
    <text evidence="4">The sequence shown here is derived from an EMBL/GenBank/DDBJ whole genome shotgun (WGS) entry which is preliminary data.</text>
</comment>
<dbReference type="Gene3D" id="1.10.260.40">
    <property type="entry name" value="lambda repressor-like DNA-binding domains"/>
    <property type="match status" value="1"/>
</dbReference>
<keyword evidence="1" id="KW-0175">Coiled coil</keyword>
<dbReference type="SUPFAM" id="SSF47413">
    <property type="entry name" value="lambda repressor-like DNA-binding domains"/>
    <property type="match status" value="1"/>
</dbReference>
<feature type="coiled-coil region" evidence="1">
    <location>
        <begin position="100"/>
        <end position="162"/>
    </location>
</feature>
<dbReference type="Proteomes" id="UP000018837">
    <property type="component" value="Unassembled WGS sequence"/>
</dbReference>
<feature type="domain" description="HTH cro/C1-type" evidence="3">
    <location>
        <begin position="24"/>
        <end position="68"/>
    </location>
</feature>
<dbReference type="PROSITE" id="PS50943">
    <property type="entry name" value="HTH_CROC1"/>
    <property type="match status" value="1"/>
</dbReference>
<dbReference type="CDD" id="cd00093">
    <property type="entry name" value="HTH_XRE"/>
    <property type="match status" value="1"/>
</dbReference>
<gene>
    <name evidence="4" type="ORF">N425_12310</name>
</gene>
<sequence>MKNFPSVNDRILYLIDSQLGGNKKKFAERIGFAPQVVFNIVSGRKSKPSFDVLEAIISSFDEISPEWLLTGKGAMLRRQSAPEVAPPPSEPAFPGFIEKIQDLSVKVGRLEAENEHLRAVIEAKQREIEAKQREIEAQRMKIEARQKEIEDKERQIKLMRIDLLKKEEPDIHTQYLEPAHAPLPSENPVESAELLKSQPQEALFTP</sequence>
<dbReference type="EMBL" id="AYUF01000493">
    <property type="protein sequence ID" value="ETK00922.1"/>
    <property type="molecule type" value="Genomic_DNA"/>
</dbReference>
<proteinExistence type="predicted"/>
<accession>W2C358</accession>
<organism evidence="4 5">
    <name type="scientific">Tannerella sp. oral taxon BU063 isolate Cell 2</name>
    <dbReference type="NCBI Taxonomy" id="1411148"/>
    <lineage>
        <taxon>Bacteria</taxon>
        <taxon>Pseudomonadati</taxon>
        <taxon>Bacteroidota</taxon>
        <taxon>Bacteroidia</taxon>
        <taxon>Bacteroidales</taxon>
        <taxon>Tannerellaceae</taxon>
        <taxon>Tannerella</taxon>
    </lineage>
</organism>
<evidence type="ECO:0000256" key="2">
    <source>
        <dbReference type="SAM" id="MobiDB-lite"/>
    </source>
</evidence>
<feature type="region of interest" description="Disordered" evidence="2">
    <location>
        <begin position="177"/>
        <end position="206"/>
    </location>
</feature>
<evidence type="ECO:0000313" key="4">
    <source>
        <dbReference type="EMBL" id="ETK00922.1"/>
    </source>
</evidence>
<dbReference type="InterPro" id="IPR001387">
    <property type="entry name" value="Cro/C1-type_HTH"/>
</dbReference>
<name>W2C358_9BACT</name>